<gene>
    <name evidence="1" type="ORF">SARC_17252</name>
</gene>
<proteinExistence type="predicted"/>
<name>A0A0L0F0P6_9EUKA</name>
<evidence type="ECO:0008006" key="3">
    <source>
        <dbReference type="Google" id="ProtNLM"/>
    </source>
</evidence>
<dbReference type="Proteomes" id="UP000054560">
    <property type="component" value="Unassembled WGS sequence"/>
</dbReference>
<dbReference type="RefSeq" id="XP_014144128.1">
    <property type="nucleotide sequence ID" value="XM_014288653.1"/>
</dbReference>
<keyword evidence="2" id="KW-1185">Reference proteome</keyword>
<dbReference type="GeneID" id="25917756"/>
<dbReference type="EMBL" id="KQ251761">
    <property type="protein sequence ID" value="KNC70226.1"/>
    <property type="molecule type" value="Genomic_DNA"/>
</dbReference>
<protein>
    <recommendedName>
        <fullName evidence="3">Glycine zipper 2TM domain-containing protein</fullName>
    </recommendedName>
</protein>
<reference evidence="1 2" key="1">
    <citation type="submission" date="2011-02" db="EMBL/GenBank/DDBJ databases">
        <title>The Genome Sequence of Sphaeroforma arctica JP610.</title>
        <authorList>
            <consortium name="The Broad Institute Genome Sequencing Platform"/>
            <person name="Russ C."/>
            <person name="Cuomo C."/>
            <person name="Young S.K."/>
            <person name="Zeng Q."/>
            <person name="Gargeya S."/>
            <person name="Alvarado L."/>
            <person name="Berlin A."/>
            <person name="Chapman S.B."/>
            <person name="Chen Z."/>
            <person name="Freedman E."/>
            <person name="Gellesch M."/>
            <person name="Goldberg J."/>
            <person name="Griggs A."/>
            <person name="Gujja S."/>
            <person name="Heilman E."/>
            <person name="Heiman D."/>
            <person name="Howarth C."/>
            <person name="Mehta T."/>
            <person name="Neiman D."/>
            <person name="Pearson M."/>
            <person name="Roberts A."/>
            <person name="Saif S."/>
            <person name="Shea T."/>
            <person name="Shenoy N."/>
            <person name="Sisk P."/>
            <person name="Stolte C."/>
            <person name="Sykes S."/>
            <person name="White J."/>
            <person name="Yandava C."/>
            <person name="Burger G."/>
            <person name="Gray M.W."/>
            <person name="Holland P.W.H."/>
            <person name="King N."/>
            <person name="Lang F.B.F."/>
            <person name="Roger A.J."/>
            <person name="Ruiz-Trillo I."/>
            <person name="Haas B."/>
            <person name="Nusbaum C."/>
            <person name="Birren B."/>
        </authorList>
    </citation>
    <scope>NUCLEOTIDE SEQUENCE [LARGE SCALE GENOMIC DNA]</scope>
    <source>
        <strain evidence="1 2">JP610</strain>
    </source>
</reference>
<accession>A0A0L0F0P6</accession>
<sequence length="60" mass="5828">TATKQTRIEVTKKNGAKLVAGIIGSSVGAGVGTLIKADPGAGLGSMLGGVAAYAIVDQLM</sequence>
<dbReference type="AlphaFoldDB" id="A0A0L0F0P6"/>
<evidence type="ECO:0000313" key="1">
    <source>
        <dbReference type="EMBL" id="KNC70226.1"/>
    </source>
</evidence>
<evidence type="ECO:0000313" key="2">
    <source>
        <dbReference type="Proteomes" id="UP000054560"/>
    </source>
</evidence>
<feature type="non-terminal residue" evidence="1">
    <location>
        <position position="1"/>
    </location>
</feature>
<organism evidence="1 2">
    <name type="scientific">Sphaeroforma arctica JP610</name>
    <dbReference type="NCBI Taxonomy" id="667725"/>
    <lineage>
        <taxon>Eukaryota</taxon>
        <taxon>Ichthyosporea</taxon>
        <taxon>Ichthyophonida</taxon>
        <taxon>Sphaeroforma</taxon>
    </lineage>
</organism>